<reference evidence="1" key="1">
    <citation type="submission" date="2021-07" db="EMBL/GenBank/DDBJ databases">
        <authorList>
            <person name="Durling M."/>
        </authorList>
    </citation>
    <scope>NUCLEOTIDE SEQUENCE</scope>
</reference>
<dbReference type="AlphaFoldDB" id="A0A9N9L9H8"/>
<organism evidence="1 2">
    <name type="scientific">Hymenoscyphus albidus</name>
    <dbReference type="NCBI Taxonomy" id="595503"/>
    <lineage>
        <taxon>Eukaryota</taxon>
        <taxon>Fungi</taxon>
        <taxon>Dikarya</taxon>
        <taxon>Ascomycota</taxon>
        <taxon>Pezizomycotina</taxon>
        <taxon>Leotiomycetes</taxon>
        <taxon>Helotiales</taxon>
        <taxon>Helotiaceae</taxon>
        <taxon>Hymenoscyphus</taxon>
    </lineage>
</organism>
<evidence type="ECO:0000313" key="1">
    <source>
        <dbReference type="EMBL" id="CAG8971015.1"/>
    </source>
</evidence>
<evidence type="ECO:0000313" key="2">
    <source>
        <dbReference type="Proteomes" id="UP000701801"/>
    </source>
</evidence>
<dbReference type="Proteomes" id="UP000701801">
    <property type="component" value="Unassembled WGS sequence"/>
</dbReference>
<dbReference type="EMBL" id="CAJVRM010000005">
    <property type="protein sequence ID" value="CAG8971015.1"/>
    <property type="molecule type" value="Genomic_DNA"/>
</dbReference>
<gene>
    <name evidence="1" type="ORF">HYALB_00009866</name>
</gene>
<comment type="caution">
    <text evidence="1">The sequence shown here is derived from an EMBL/GenBank/DDBJ whole genome shotgun (WGS) entry which is preliminary data.</text>
</comment>
<protein>
    <submittedName>
        <fullName evidence="1">Uncharacterized protein</fullName>
    </submittedName>
</protein>
<sequence>MKNYEDFSLRDYNSDCIKNLRHLGIHYPSPRRYRLGVRPPSFYPAYPASSSPIHFYTRLHFLVRNVPGKMAADLVSVHIDLEEEIDGFFDAESFIPLFVRHLTSLQSFTLNKLIRGKGEWSKSRYLYKRIYDDHWFIRSGGDRSGMVKPFILQMNHLFGVKGRQEFEVLPNDLIQRMTAGGVVDPSMHWVIERWTWKAKTGEVLKQSNYFNKLCEEAHDGPCKRELLEKDKDISGVTILSRLDCYSLFAIHGS</sequence>
<accession>A0A9N9L9H8</accession>
<keyword evidence="2" id="KW-1185">Reference proteome</keyword>
<proteinExistence type="predicted"/>
<name>A0A9N9L9H8_9HELO</name>